<proteinExistence type="predicted"/>
<reference evidence="1" key="1">
    <citation type="submission" date="2020-05" db="EMBL/GenBank/DDBJ databases">
        <title>Large-scale comparative analyses of tick genomes elucidate their genetic diversity and vector capacities.</title>
        <authorList>
            <person name="Jia N."/>
            <person name="Wang J."/>
            <person name="Shi W."/>
            <person name="Du L."/>
            <person name="Sun Y."/>
            <person name="Zhan W."/>
            <person name="Jiang J."/>
            <person name="Wang Q."/>
            <person name="Zhang B."/>
            <person name="Ji P."/>
            <person name="Sakyi L.B."/>
            <person name="Cui X."/>
            <person name="Yuan T."/>
            <person name="Jiang B."/>
            <person name="Yang W."/>
            <person name="Lam T.T.-Y."/>
            <person name="Chang Q."/>
            <person name="Ding S."/>
            <person name="Wang X."/>
            <person name="Zhu J."/>
            <person name="Ruan X."/>
            <person name="Zhao L."/>
            <person name="Wei J."/>
            <person name="Que T."/>
            <person name="Du C."/>
            <person name="Cheng J."/>
            <person name="Dai P."/>
            <person name="Han X."/>
            <person name="Huang E."/>
            <person name="Gao Y."/>
            <person name="Liu J."/>
            <person name="Shao H."/>
            <person name="Ye R."/>
            <person name="Li L."/>
            <person name="Wei W."/>
            <person name="Wang X."/>
            <person name="Wang C."/>
            <person name="Yang T."/>
            <person name="Huo Q."/>
            <person name="Li W."/>
            <person name="Guo W."/>
            <person name="Chen H."/>
            <person name="Zhou L."/>
            <person name="Ni X."/>
            <person name="Tian J."/>
            <person name="Zhou Y."/>
            <person name="Sheng Y."/>
            <person name="Liu T."/>
            <person name="Pan Y."/>
            <person name="Xia L."/>
            <person name="Li J."/>
            <person name="Zhao F."/>
            <person name="Cao W."/>
        </authorList>
    </citation>
    <scope>NUCLEOTIDE SEQUENCE</scope>
    <source>
        <strain evidence="1">Dsil-2018</strain>
    </source>
</reference>
<gene>
    <name evidence="1" type="ORF">HPB49_006354</name>
</gene>
<protein>
    <submittedName>
        <fullName evidence="1">Uncharacterized protein</fullName>
    </submittedName>
</protein>
<sequence length="237" mass="27136">MKPYANAPSGSKQAIFNYNLSKSRRIVENAFGRVKARFWFILKRMECKLSNAKLAIRASCTLHNICECFRDHVDEQWIQDVYTFNEMYKQPLHNSDACIGEGEDEKCFKVRAHREVGTLPRDQRTPGNRQSGTSPQDRRTRVFRAKDCLEKYIGEHPMGPPASPPEHCLASVRKHLWSFFTEAGARASEPQNRKKSRKRKTSAGQPVVRNEVSPRDRRKAAKKKASHSHISDVTPNA</sequence>
<evidence type="ECO:0000313" key="2">
    <source>
        <dbReference type="Proteomes" id="UP000821865"/>
    </source>
</evidence>
<keyword evidence="2" id="KW-1185">Reference proteome</keyword>
<evidence type="ECO:0000313" key="1">
    <source>
        <dbReference type="EMBL" id="KAH7933001.1"/>
    </source>
</evidence>
<name>A0ACB8C2E4_DERSI</name>
<organism evidence="1 2">
    <name type="scientific">Dermacentor silvarum</name>
    <name type="common">Tick</name>
    <dbReference type="NCBI Taxonomy" id="543639"/>
    <lineage>
        <taxon>Eukaryota</taxon>
        <taxon>Metazoa</taxon>
        <taxon>Ecdysozoa</taxon>
        <taxon>Arthropoda</taxon>
        <taxon>Chelicerata</taxon>
        <taxon>Arachnida</taxon>
        <taxon>Acari</taxon>
        <taxon>Parasitiformes</taxon>
        <taxon>Ixodida</taxon>
        <taxon>Ixodoidea</taxon>
        <taxon>Ixodidae</taxon>
        <taxon>Rhipicephalinae</taxon>
        <taxon>Dermacentor</taxon>
    </lineage>
</organism>
<comment type="caution">
    <text evidence="1">The sequence shown here is derived from an EMBL/GenBank/DDBJ whole genome shotgun (WGS) entry which is preliminary data.</text>
</comment>
<accession>A0ACB8C2E4</accession>
<dbReference type="Proteomes" id="UP000821865">
    <property type="component" value="Chromosome 9"/>
</dbReference>
<dbReference type="EMBL" id="CM023478">
    <property type="protein sequence ID" value="KAH7933001.1"/>
    <property type="molecule type" value="Genomic_DNA"/>
</dbReference>